<dbReference type="Proteomes" id="UP000050509">
    <property type="component" value="Unassembled WGS sequence"/>
</dbReference>
<proteinExistence type="predicted"/>
<reference evidence="2 3" key="1">
    <citation type="submission" date="2015-09" db="EMBL/GenBank/DDBJ databases">
        <title>Draft genome sequence of Kouleothrix aurantiaca JCM 19913.</title>
        <authorList>
            <person name="Hemp J."/>
        </authorList>
    </citation>
    <scope>NUCLEOTIDE SEQUENCE [LARGE SCALE GENOMIC DNA]</scope>
    <source>
        <strain evidence="2 3">COM-B</strain>
    </source>
</reference>
<feature type="non-terminal residue" evidence="2">
    <location>
        <position position="157"/>
    </location>
</feature>
<keyword evidence="3" id="KW-1185">Reference proteome</keyword>
<evidence type="ECO:0000313" key="2">
    <source>
        <dbReference type="EMBL" id="KPV48392.1"/>
    </source>
</evidence>
<organism evidence="2 3">
    <name type="scientific">Kouleothrix aurantiaca</name>
    <dbReference type="NCBI Taxonomy" id="186479"/>
    <lineage>
        <taxon>Bacteria</taxon>
        <taxon>Bacillati</taxon>
        <taxon>Chloroflexota</taxon>
        <taxon>Chloroflexia</taxon>
        <taxon>Chloroflexales</taxon>
        <taxon>Roseiflexineae</taxon>
        <taxon>Roseiflexaceae</taxon>
        <taxon>Kouleothrix</taxon>
    </lineage>
</organism>
<evidence type="ECO:0000313" key="3">
    <source>
        <dbReference type="Proteomes" id="UP000050509"/>
    </source>
</evidence>
<name>A0A0P9F7W7_9CHLR</name>
<feature type="region of interest" description="Disordered" evidence="1">
    <location>
        <begin position="1"/>
        <end position="21"/>
    </location>
</feature>
<dbReference type="AlphaFoldDB" id="A0A0P9F7W7"/>
<feature type="compositionally biased region" description="Low complexity" evidence="1">
    <location>
        <begin position="8"/>
        <end position="19"/>
    </location>
</feature>
<gene>
    <name evidence="2" type="ORF">SE17_38325</name>
</gene>
<comment type="caution">
    <text evidence="2">The sequence shown here is derived from an EMBL/GenBank/DDBJ whole genome shotgun (WGS) entry which is preliminary data.</text>
</comment>
<sequence>MAGRRVPAAQSAAEASRTAPPRVDWARSSQLAQAIAAGYGADVCWEAAIVALLLLGRPTGARYVEGFLIPPDTDLPDDALPIAHGWAELADGTILDPHQAAIRGALRGRPEPSYLAVRRYPLEDVLSAHQRRARFPLMYHGWAEPDDPEVLAVRAEA</sequence>
<accession>A0A0P9F7W7</accession>
<dbReference type="EMBL" id="LJCR01002690">
    <property type="protein sequence ID" value="KPV48392.1"/>
    <property type="molecule type" value="Genomic_DNA"/>
</dbReference>
<evidence type="ECO:0000256" key="1">
    <source>
        <dbReference type="SAM" id="MobiDB-lite"/>
    </source>
</evidence>
<protein>
    <submittedName>
        <fullName evidence="2">Uncharacterized protein</fullName>
    </submittedName>
</protein>